<dbReference type="PANTHER" id="PTHR11257">
    <property type="entry name" value="CHEMOSENSORY PROTEIN-RELATED"/>
    <property type="match status" value="1"/>
</dbReference>
<dbReference type="SUPFAM" id="SSF100910">
    <property type="entry name" value="Chemosensory protein Csp2"/>
    <property type="match status" value="1"/>
</dbReference>
<evidence type="ECO:0000256" key="1">
    <source>
        <dbReference type="SAM" id="Phobius"/>
    </source>
</evidence>
<name>A0A836F7U4_9HYME</name>
<dbReference type="PANTHER" id="PTHR11257:SF13">
    <property type="entry name" value="GEO07322P1"/>
    <property type="match status" value="1"/>
</dbReference>
<sequence length="132" mass="15167">FSTSSIITVETMSQLSCIALIIAMNVLLYVHAKEHYTDEFDNTIDIDTILHNDTLRNEYHECYMNTGPCNTIAQKKITGMFREALLTNCEKCDELQKALLKKTIKWYAKYKPELLLEKIAKGGEVMVQKTNQ</sequence>
<dbReference type="Proteomes" id="UP000670152">
    <property type="component" value="Unassembled WGS sequence"/>
</dbReference>
<dbReference type="Gene3D" id="1.10.2080.10">
    <property type="entry name" value="Insect odorant-binding protein A10/Ejaculatory bulb-specific protein 3"/>
    <property type="match status" value="1"/>
</dbReference>
<dbReference type="OrthoDB" id="7548607at2759"/>
<keyword evidence="1" id="KW-0472">Membrane</keyword>
<proteinExistence type="predicted"/>
<keyword evidence="3" id="KW-1185">Reference proteome</keyword>
<protein>
    <submittedName>
        <fullName evidence="2">PEB3 protein</fullName>
    </submittedName>
</protein>
<dbReference type="EMBL" id="JAANIB010010424">
    <property type="protein sequence ID" value="KAG5319506.1"/>
    <property type="molecule type" value="Genomic_DNA"/>
</dbReference>
<dbReference type="InterPro" id="IPR036682">
    <property type="entry name" value="OS_D_A10/PebIII_sf"/>
</dbReference>
<evidence type="ECO:0000313" key="3">
    <source>
        <dbReference type="Proteomes" id="UP000670152"/>
    </source>
</evidence>
<accession>A0A836F7U4</accession>
<dbReference type="InterPro" id="IPR005055">
    <property type="entry name" value="A10/PebIII"/>
</dbReference>
<feature type="transmembrane region" description="Helical" evidence="1">
    <location>
        <begin position="12"/>
        <end position="30"/>
    </location>
</feature>
<feature type="non-terminal residue" evidence="2">
    <location>
        <position position="1"/>
    </location>
</feature>
<keyword evidence="1" id="KW-0812">Transmembrane</keyword>
<reference evidence="2 3" key="1">
    <citation type="submission" date="2020-02" db="EMBL/GenBank/DDBJ databases">
        <title>Relaxed selection underlies rapid genomic changes in the transitions from sociality to social parasitism in ants.</title>
        <authorList>
            <person name="Bi X."/>
        </authorList>
    </citation>
    <scope>NUCLEOTIDE SEQUENCE [LARGE SCALE GENOMIC DNA]</scope>
    <source>
        <strain evidence="2">BGI-DK2014b</strain>
        <tissue evidence="2">Whole body</tissue>
    </source>
</reference>
<feature type="non-terminal residue" evidence="2">
    <location>
        <position position="132"/>
    </location>
</feature>
<dbReference type="Pfam" id="PF03392">
    <property type="entry name" value="OS-D"/>
    <property type="match status" value="1"/>
</dbReference>
<dbReference type="AlphaFoldDB" id="A0A836F7U4"/>
<organism evidence="2 3">
    <name type="scientific">Acromyrmex heyeri</name>
    <dbReference type="NCBI Taxonomy" id="230685"/>
    <lineage>
        <taxon>Eukaryota</taxon>
        <taxon>Metazoa</taxon>
        <taxon>Ecdysozoa</taxon>
        <taxon>Arthropoda</taxon>
        <taxon>Hexapoda</taxon>
        <taxon>Insecta</taxon>
        <taxon>Pterygota</taxon>
        <taxon>Neoptera</taxon>
        <taxon>Endopterygota</taxon>
        <taxon>Hymenoptera</taxon>
        <taxon>Apocrita</taxon>
        <taxon>Aculeata</taxon>
        <taxon>Formicoidea</taxon>
        <taxon>Formicidae</taxon>
        <taxon>Myrmicinae</taxon>
        <taxon>Acromyrmex</taxon>
    </lineage>
</organism>
<comment type="caution">
    <text evidence="2">The sequence shown here is derived from an EMBL/GenBank/DDBJ whole genome shotgun (WGS) entry which is preliminary data.</text>
</comment>
<evidence type="ECO:0000313" key="2">
    <source>
        <dbReference type="EMBL" id="KAG5319506.1"/>
    </source>
</evidence>
<keyword evidence="1" id="KW-1133">Transmembrane helix</keyword>
<gene>
    <name evidence="2" type="primary">Ebpiii_8</name>
    <name evidence="2" type="ORF">G6Z77_0005431</name>
</gene>